<name>A0ABQ5C6W2_9ASTR</name>
<dbReference type="Pfam" id="PF03732">
    <property type="entry name" value="Retrotrans_gag"/>
    <property type="match status" value="1"/>
</dbReference>
<keyword evidence="3" id="KW-0548">Nucleotidyltransferase</keyword>
<evidence type="ECO:0000313" key="4">
    <source>
        <dbReference type="Proteomes" id="UP001151760"/>
    </source>
</evidence>
<reference evidence="3" key="1">
    <citation type="journal article" date="2022" name="Int. J. Mol. Sci.">
        <title>Draft Genome of Tanacetum Coccineum: Genomic Comparison of Closely Related Tanacetum-Family Plants.</title>
        <authorList>
            <person name="Yamashiro T."/>
            <person name="Shiraishi A."/>
            <person name="Nakayama K."/>
            <person name="Satake H."/>
        </authorList>
    </citation>
    <scope>NUCLEOTIDE SEQUENCE</scope>
</reference>
<accession>A0ABQ5C6W2</accession>
<dbReference type="GO" id="GO:0003964">
    <property type="term" value="F:RNA-directed DNA polymerase activity"/>
    <property type="evidence" value="ECO:0007669"/>
    <property type="project" value="UniProtKB-KW"/>
</dbReference>
<keyword evidence="3" id="KW-0808">Transferase</keyword>
<gene>
    <name evidence="3" type="ORF">Tco_0892216</name>
</gene>
<comment type="caution">
    <text evidence="3">The sequence shown here is derived from an EMBL/GenBank/DDBJ whole genome shotgun (WGS) entry which is preliminary data.</text>
</comment>
<dbReference type="Proteomes" id="UP001151760">
    <property type="component" value="Unassembled WGS sequence"/>
</dbReference>
<organism evidence="3 4">
    <name type="scientific">Tanacetum coccineum</name>
    <dbReference type="NCBI Taxonomy" id="301880"/>
    <lineage>
        <taxon>Eukaryota</taxon>
        <taxon>Viridiplantae</taxon>
        <taxon>Streptophyta</taxon>
        <taxon>Embryophyta</taxon>
        <taxon>Tracheophyta</taxon>
        <taxon>Spermatophyta</taxon>
        <taxon>Magnoliopsida</taxon>
        <taxon>eudicotyledons</taxon>
        <taxon>Gunneridae</taxon>
        <taxon>Pentapetalae</taxon>
        <taxon>asterids</taxon>
        <taxon>campanulids</taxon>
        <taxon>Asterales</taxon>
        <taxon>Asteraceae</taxon>
        <taxon>Asteroideae</taxon>
        <taxon>Anthemideae</taxon>
        <taxon>Anthemidinae</taxon>
        <taxon>Tanacetum</taxon>
    </lineage>
</organism>
<feature type="region of interest" description="Disordered" evidence="1">
    <location>
        <begin position="131"/>
        <end position="185"/>
    </location>
</feature>
<proteinExistence type="predicted"/>
<feature type="compositionally biased region" description="Low complexity" evidence="1">
    <location>
        <begin position="228"/>
        <end position="238"/>
    </location>
</feature>
<reference evidence="3" key="2">
    <citation type="submission" date="2022-01" db="EMBL/GenBank/DDBJ databases">
        <authorList>
            <person name="Yamashiro T."/>
            <person name="Shiraishi A."/>
            <person name="Satake H."/>
            <person name="Nakayama K."/>
        </authorList>
    </citation>
    <scope>NUCLEOTIDE SEQUENCE</scope>
</reference>
<dbReference type="PANTHER" id="PTHR33223:SF11">
    <property type="entry name" value="ELEMENT PROTEIN, PUTATIVE-RELATED"/>
    <property type="match status" value="1"/>
</dbReference>
<dbReference type="InterPro" id="IPR005162">
    <property type="entry name" value="Retrotrans_gag_dom"/>
</dbReference>
<sequence>MGELTFFLVLQVKQMEDGIFISQDKYVTDILKKFGFIDVKTASTPMETQKLLLKDEDGKEVDVHLYRSMIGSLMYLMSSRPDIMFVVCACDRYQVNPKVSHLHAVKRIFRVRERLFSRETPYFNMMVQAQEEMGEGSASPTDPHHTPIIIQPSTSQPQKKQKPRKTKRKDTEVPHPSGPTDNVADEVVYEEMDDSLERAATTATSLDAEQDMGNINKTQSKATLNEPSSLRTSSGSGLRRQETMGDTIAQTEFENVSKISNDSLLAGVNTPRSDEENKGIDGIILKRRVKILEKKRGSRTHRIKRLYKVGLSRRVESDDKEGLGEEDASKQGRIADIDADVGINLVSTHFDADTDMFGVHDLVGDQVVVETEVASKDVNLSVDEVTLAQALTALKIIAASTRPKAKGFVIHEEVQATTPTVSSQQPSQVKVQDKGKGIMVEEPKKPMKKKELIRLDEEIASKDDLETLWELVKAKHVSTRPEESYERVLWGDLKTIRVPYDQRNNPPQHPRIVYPPILNINFFRHFLDILRNYDPIDDEPMWAANRVVALTPGSAITILETANEFAIKGNHLTLFKGNQFDGRTKTDPHKHIHEFLEICDMLKYRGTKNEVVRLMMFPLSLTGEAKTWLNELNEGTIETWDELRTTFIRRFFPPTLFDRLLREIRAFSQHENESLTDAWLPDDIFLYKTPYQAYQLLEDKVLLKLDWAKNQKTKTSLKKTVAFVDESSSNTDTDKIMARMDAMTIKMDTQYKELQSRAKQATPNLDDDDIPMSHEEEAKFMQTFLKTRFYNDYRDRDSNRDN</sequence>
<protein>
    <submittedName>
        <fullName evidence="3">Reverse transcriptase domain-containing protein</fullName>
    </submittedName>
</protein>
<evidence type="ECO:0000256" key="1">
    <source>
        <dbReference type="SAM" id="MobiDB-lite"/>
    </source>
</evidence>
<keyword evidence="3" id="KW-0695">RNA-directed DNA polymerase</keyword>
<feature type="domain" description="Retrotransposon gag" evidence="2">
    <location>
        <begin position="616"/>
        <end position="679"/>
    </location>
</feature>
<keyword evidence="4" id="KW-1185">Reference proteome</keyword>
<feature type="compositionally biased region" description="Basic residues" evidence="1">
    <location>
        <begin position="159"/>
        <end position="168"/>
    </location>
</feature>
<feature type="region of interest" description="Disordered" evidence="1">
    <location>
        <begin position="218"/>
        <end position="241"/>
    </location>
</feature>
<feature type="compositionally biased region" description="Polar residues" evidence="1">
    <location>
        <begin position="218"/>
        <end position="227"/>
    </location>
</feature>
<dbReference type="PANTHER" id="PTHR33223">
    <property type="entry name" value="CCHC-TYPE DOMAIN-CONTAINING PROTEIN"/>
    <property type="match status" value="1"/>
</dbReference>
<evidence type="ECO:0000259" key="2">
    <source>
        <dbReference type="Pfam" id="PF03732"/>
    </source>
</evidence>
<evidence type="ECO:0000313" key="3">
    <source>
        <dbReference type="EMBL" id="GJT22279.1"/>
    </source>
</evidence>
<dbReference type="EMBL" id="BQNB010013956">
    <property type="protein sequence ID" value="GJT22279.1"/>
    <property type="molecule type" value="Genomic_DNA"/>
</dbReference>